<evidence type="ECO:0000313" key="2">
    <source>
        <dbReference type="EMBL" id="EPY28569.1"/>
    </source>
</evidence>
<dbReference type="EMBL" id="ATMH01005011">
    <property type="protein sequence ID" value="EPY28569.1"/>
    <property type="molecule type" value="Genomic_DNA"/>
</dbReference>
<dbReference type="AlphaFoldDB" id="S9UIM2"/>
<dbReference type="Proteomes" id="UP000015354">
    <property type="component" value="Unassembled WGS sequence"/>
</dbReference>
<accession>S9UIM2</accession>
<gene>
    <name evidence="2" type="ORF">STCU_05011</name>
    <name evidence="1" type="ORF">STCU_08370</name>
</gene>
<sequence>MDNEKPLRPFYLVNTIVRIMVATLSIDSSKWAETIESSGEECLTSPISAKNVEHVLSTAVTRKAQKNLCASVLPFAASILKNRYGISIIISLVNYGTPKTVELVTEKLLAQDEELWTFKKKPSEDELTAFLSTLLERIVYREDCTGAAYTKIVDSLKSVPKSDLFRSPFTLAAAGRLVSRDSEFATKVSNDKDAKKALCEASTSLSSKDTAQKCIDTILQKGTDDEGLLSVKSKFVYEAFEPLLAVKSSTKPREDVLLALASLTSSGYALKLAHCLCKWDDLHTLAQKDSFAKVLAVLLERSVGEKAGLTIVSQVITTAVDIDTRLSSRKTAQLHLLAAISKSKEYTDVVAKKLGGSQEMKLKAARARYINATVPKALSTQASIQEKIKALQGSEAKSGKKRPRS</sequence>
<proteinExistence type="predicted"/>
<evidence type="ECO:0000313" key="1">
    <source>
        <dbReference type="EMBL" id="EPY22050.1"/>
    </source>
</evidence>
<comment type="caution">
    <text evidence="2">The sequence shown here is derived from an EMBL/GenBank/DDBJ whole genome shotgun (WGS) entry which is preliminary data.</text>
</comment>
<organism evidence="2 3">
    <name type="scientific">Strigomonas culicis</name>
    <dbReference type="NCBI Taxonomy" id="28005"/>
    <lineage>
        <taxon>Eukaryota</taxon>
        <taxon>Discoba</taxon>
        <taxon>Euglenozoa</taxon>
        <taxon>Kinetoplastea</taxon>
        <taxon>Metakinetoplastina</taxon>
        <taxon>Trypanosomatida</taxon>
        <taxon>Trypanosomatidae</taxon>
        <taxon>Strigomonadinae</taxon>
        <taxon>Strigomonas</taxon>
    </lineage>
</organism>
<dbReference type="OrthoDB" id="276683at2759"/>
<reference evidence="2" key="2">
    <citation type="submission" date="2013-03" db="EMBL/GenBank/DDBJ databases">
        <authorList>
            <person name="Motta M.C.M."/>
            <person name="Martins A.C.A."/>
            <person name="Preta C.M.C.C."/>
            <person name="Silva R."/>
            <person name="de Souza S.S."/>
            <person name="Klein C.C."/>
            <person name="de Almeida L.G.P."/>
            <person name="Cunha O.L."/>
            <person name="Colabardini A.C."/>
            <person name="Lima B.A."/>
            <person name="Machado C.R."/>
            <person name="Soares C.M.A."/>
            <person name="de Menezes C.B.A."/>
            <person name="Bartolomeu D.C."/>
            <person name="Grisard E.C."/>
            <person name="Fantinatti-Garboggini F."/>
            <person name="Rodrigues-Luiz G.F."/>
            <person name="Wagner G."/>
            <person name="Goldman G.H."/>
            <person name="Fietto J.L.R."/>
            <person name="Ciapina L.P."/>
            <person name="Brocchi M."/>
            <person name="Elias M.C."/>
            <person name="Goldman M.H.S."/>
            <person name="Sagot M.-F."/>
            <person name="Pereira M."/>
            <person name="Stoco P.H."/>
            <person name="Teixeira S.M.R."/>
            <person name="de Mendonca-Neto R.P."/>
            <person name="Maciel T.E.F."/>
            <person name="Mendes T.A.O."/>
            <person name="Urmenyi T.P."/>
            <person name="Teixeira M.M.G."/>
            <person name="de Camargo E.F.P."/>
            <person name="de Sousa W."/>
            <person name="Schenkman S."/>
            <person name="de Vasconcelos A.T.R."/>
        </authorList>
    </citation>
    <scope>NUCLEOTIDE SEQUENCE</scope>
</reference>
<reference evidence="2 3" key="1">
    <citation type="journal article" date="2013" name="PLoS ONE">
        <title>Predicting the Proteins of Angomonas deanei, Strigomonas culicis and Their Respective Endosymbionts Reveals New Aspects of the Trypanosomatidae Family.</title>
        <authorList>
            <person name="Motta M.C."/>
            <person name="Martins A.C."/>
            <person name="de Souza S.S."/>
            <person name="Catta-Preta C.M."/>
            <person name="Silva R."/>
            <person name="Klein C.C."/>
            <person name="de Almeida L.G."/>
            <person name="de Lima Cunha O."/>
            <person name="Ciapina L.P."/>
            <person name="Brocchi M."/>
            <person name="Colabardini A.C."/>
            <person name="de Araujo Lima B."/>
            <person name="Machado C.R."/>
            <person name="de Almeida Soares C.M."/>
            <person name="Probst C.M."/>
            <person name="de Menezes C.B."/>
            <person name="Thompson C.E."/>
            <person name="Bartholomeu D.C."/>
            <person name="Gradia D.F."/>
            <person name="Pavoni D.P."/>
            <person name="Grisard E.C."/>
            <person name="Fantinatti-Garboggini F."/>
            <person name="Marchini F.K."/>
            <person name="Rodrigues-Luiz G.F."/>
            <person name="Wagner G."/>
            <person name="Goldman G.H."/>
            <person name="Fietto J.L."/>
            <person name="Elias M.C."/>
            <person name="Goldman M.H."/>
            <person name="Sagot M.F."/>
            <person name="Pereira M."/>
            <person name="Stoco P.H."/>
            <person name="de Mendonca-Neto R.P."/>
            <person name="Teixeira S.M."/>
            <person name="Maciel T.E."/>
            <person name="de Oliveira Mendes T.A."/>
            <person name="Urmenyi T.P."/>
            <person name="de Souza W."/>
            <person name="Schenkman S."/>
            <person name="de Vasconcelos A.T."/>
        </authorList>
    </citation>
    <scope>NUCLEOTIDE SEQUENCE [LARGE SCALE GENOMIC DNA]</scope>
</reference>
<evidence type="ECO:0000313" key="3">
    <source>
        <dbReference type="Proteomes" id="UP000015354"/>
    </source>
</evidence>
<dbReference type="EMBL" id="ATMH01008370">
    <property type="protein sequence ID" value="EPY22050.1"/>
    <property type="molecule type" value="Genomic_DNA"/>
</dbReference>
<keyword evidence="3" id="KW-1185">Reference proteome</keyword>
<protein>
    <submittedName>
        <fullName evidence="2">Uncharacterized protein</fullName>
    </submittedName>
</protein>
<name>S9UIM2_9TRYP</name>